<accession>A0AAN6ZNI3</accession>
<dbReference type="InterPro" id="IPR008831">
    <property type="entry name" value="Mediator_Med31"/>
</dbReference>
<comment type="similarity">
    <text evidence="2 10">Belongs to the Mediator complex subunit 31 family.</text>
</comment>
<evidence type="ECO:0000256" key="10">
    <source>
        <dbReference type="RuleBase" id="RU364129"/>
    </source>
</evidence>
<keyword evidence="8 10" id="KW-0539">Nucleus</keyword>
<dbReference type="FunFam" id="1.10.10.1340:FF:000002">
    <property type="entry name" value="Mediator of RNA polymerase II transcription subunit 31"/>
    <property type="match status" value="1"/>
</dbReference>
<evidence type="ECO:0000313" key="13">
    <source>
        <dbReference type="Proteomes" id="UP001302676"/>
    </source>
</evidence>
<reference evidence="12" key="2">
    <citation type="submission" date="2023-05" db="EMBL/GenBank/DDBJ databases">
        <authorList>
            <consortium name="Lawrence Berkeley National Laboratory"/>
            <person name="Steindorff A."/>
            <person name="Hensen N."/>
            <person name="Bonometti L."/>
            <person name="Westerberg I."/>
            <person name="Brannstrom I.O."/>
            <person name="Guillou S."/>
            <person name="Cros-Aarteil S."/>
            <person name="Calhoun S."/>
            <person name="Haridas S."/>
            <person name="Kuo A."/>
            <person name="Mondo S."/>
            <person name="Pangilinan J."/>
            <person name="Riley R."/>
            <person name="Labutti K."/>
            <person name="Andreopoulos B."/>
            <person name="Lipzen A."/>
            <person name="Chen C."/>
            <person name="Yanf M."/>
            <person name="Daum C."/>
            <person name="Ng V."/>
            <person name="Clum A."/>
            <person name="Ohm R."/>
            <person name="Martin F."/>
            <person name="Silar P."/>
            <person name="Natvig D."/>
            <person name="Lalanne C."/>
            <person name="Gautier V."/>
            <person name="Ament-Velasquez S.L."/>
            <person name="Kruys A."/>
            <person name="Hutchinson M.I."/>
            <person name="Powell A.J."/>
            <person name="Barry K."/>
            <person name="Miller A.N."/>
            <person name="Grigoriev I.V."/>
            <person name="Debuchy R."/>
            <person name="Gladieux P."/>
            <person name="Thoren M.H."/>
            <person name="Johannesson H."/>
        </authorList>
    </citation>
    <scope>NUCLEOTIDE SEQUENCE</scope>
    <source>
        <strain evidence="12">CBS 141.50</strain>
    </source>
</reference>
<organism evidence="12 13">
    <name type="scientific">Dichotomopilus funicola</name>
    <dbReference type="NCBI Taxonomy" id="1934379"/>
    <lineage>
        <taxon>Eukaryota</taxon>
        <taxon>Fungi</taxon>
        <taxon>Dikarya</taxon>
        <taxon>Ascomycota</taxon>
        <taxon>Pezizomycotina</taxon>
        <taxon>Sordariomycetes</taxon>
        <taxon>Sordariomycetidae</taxon>
        <taxon>Sordariales</taxon>
        <taxon>Chaetomiaceae</taxon>
        <taxon>Dichotomopilus</taxon>
    </lineage>
</organism>
<name>A0AAN6ZNI3_9PEZI</name>
<evidence type="ECO:0000256" key="2">
    <source>
        <dbReference type="ARBA" id="ARBA00006378"/>
    </source>
</evidence>
<feature type="region of interest" description="Disordered" evidence="11">
    <location>
        <begin position="1"/>
        <end position="31"/>
    </location>
</feature>
<evidence type="ECO:0000256" key="5">
    <source>
        <dbReference type="ARBA" id="ARBA00023015"/>
    </source>
</evidence>
<protein>
    <recommendedName>
        <fullName evidence="4 10">Mediator of RNA polymerase II transcription subunit 31</fullName>
    </recommendedName>
</protein>
<dbReference type="RefSeq" id="XP_062638398.1">
    <property type="nucleotide sequence ID" value="XM_062783424.1"/>
</dbReference>
<evidence type="ECO:0000256" key="3">
    <source>
        <dbReference type="ARBA" id="ARBA00011837"/>
    </source>
</evidence>
<dbReference type="Pfam" id="PF05669">
    <property type="entry name" value="Med31"/>
    <property type="match status" value="1"/>
</dbReference>
<evidence type="ECO:0000256" key="4">
    <source>
        <dbReference type="ARBA" id="ARBA00019660"/>
    </source>
</evidence>
<keyword evidence="5 10" id="KW-0805">Transcription regulation</keyword>
<evidence type="ECO:0000256" key="6">
    <source>
        <dbReference type="ARBA" id="ARBA00023159"/>
    </source>
</evidence>
<keyword evidence="7 10" id="KW-0804">Transcription</keyword>
<reference evidence="12" key="1">
    <citation type="journal article" date="2023" name="Mol. Phylogenet. Evol.">
        <title>Genome-scale phylogeny and comparative genomics of the fungal order Sordariales.</title>
        <authorList>
            <person name="Hensen N."/>
            <person name="Bonometti L."/>
            <person name="Westerberg I."/>
            <person name="Brannstrom I.O."/>
            <person name="Guillou S."/>
            <person name="Cros-Aarteil S."/>
            <person name="Calhoun S."/>
            <person name="Haridas S."/>
            <person name="Kuo A."/>
            <person name="Mondo S."/>
            <person name="Pangilinan J."/>
            <person name="Riley R."/>
            <person name="LaButti K."/>
            <person name="Andreopoulos B."/>
            <person name="Lipzen A."/>
            <person name="Chen C."/>
            <person name="Yan M."/>
            <person name="Daum C."/>
            <person name="Ng V."/>
            <person name="Clum A."/>
            <person name="Steindorff A."/>
            <person name="Ohm R.A."/>
            <person name="Martin F."/>
            <person name="Silar P."/>
            <person name="Natvig D.O."/>
            <person name="Lalanne C."/>
            <person name="Gautier V."/>
            <person name="Ament-Velasquez S.L."/>
            <person name="Kruys A."/>
            <person name="Hutchinson M.I."/>
            <person name="Powell A.J."/>
            <person name="Barry K."/>
            <person name="Miller A.N."/>
            <person name="Grigoriev I.V."/>
            <person name="Debuchy R."/>
            <person name="Gladieux P."/>
            <person name="Hiltunen Thoren M."/>
            <person name="Johannesson H."/>
        </authorList>
    </citation>
    <scope>NUCLEOTIDE SEQUENCE</scope>
    <source>
        <strain evidence="12">CBS 141.50</strain>
    </source>
</reference>
<comment type="subunit">
    <text evidence="3 10">Component of the Mediator complex.</text>
</comment>
<keyword evidence="6 10" id="KW-0010">Activator</keyword>
<evidence type="ECO:0000313" key="12">
    <source>
        <dbReference type="EMBL" id="KAK4145027.1"/>
    </source>
</evidence>
<dbReference type="GO" id="GO:0006355">
    <property type="term" value="P:regulation of DNA-templated transcription"/>
    <property type="evidence" value="ECO:0007669"/>
    <property type="project" value="InterPro"/>
</dbReference>
<evidence type="ECO:0000256" key="1">
    <source>
        <dbReference type="ARBA" id="ARBA00004123"/>
    </source>
</evidence>
<evidence type="ECO:0000256" key="9">
    <source>
        <dbReference type="ARBA" id="ARBA00025687"/>
    </source>
</evidence>
<evidence type="ECO:0000256" key="11">
    <source>
        <dbReference type="SAM" id="MobiDB-lite"/>
    </source>
</evidence>
<dbReference type="Proteomes" id="UP001302676">
    <property type="component" value="Unassembled WGS sequence"/>
</dbReference>
<comment type="caution">
    <text evidence="12">The sequence shown here is derived from an EMBL/GenBank/DDBJ whole genome shotgun (WGS) entry which is preliminary data.</text>
</comment>
<dbReference type="InterPro" id="IPR038089">
    <property type="entry name" value="Med31_sf"/>
</dbReference>
<dbReference type="GeneID" id="87820037"/>
<dbReference type="Gene3D" id="1.10.10.1340">
    <property type="entry name" value="Mediator of RNA polymerase II, submodule Med31 (Soh1)"/>
    <property type="match status" value="1"/>
</dbReference>
<dbReference type="AlphaFoldDB" id="A0AAN6ZNI3"/>
<gene>
    <name evidence="12" type="ORF">C8A04DRAFT_36157</name>
</gene>
<dbReference type="GO" id="GO:0016592">
    <property type="term" value="C:mediator complex"/>
    <property type="evidence" value="ECO:0007669"/>
    <property type="project" value="InterPro"/>
</dbReference>
<keyword evidence="13" id="KW-1185">Reference proteome</keyword>
<dbReference type="EMBL" id="MU853572">
    <property type="protein sequence ID" value="KAK4145027.1"/>
    <property type="molecule type" value="Genomic_DNA"/>
</dbReference>
<dbReference type="GO" id="GO:0003712">
    <property type="term" value="F:transcription coregulator activity"/>
    <property type="evidence" value="ECO:0007669"/>
    <property type="project" value="InterPro"/>
</dbReference>
<comment type="subcellular location">
    <subcellularLocation>
        <location evidence="1 10">Nucleus</location>
    </subcellularLocation>
</comment>
<evidence type="ECO:0000256" key="8">
    <source>
        <dbReference type="ARBA" id="ARBA00023242"/>
    </source>
</evidence>
<sequence>MESGPMSVDSAPLEPPALPEGNANEPTHGGHSRFEVELEFVQSLANPEYLNYLASRKFLTNPAFIAYLDYLQYWTRPPYLKYLTYPTSTLKTLELLQQEKFRQDIISPDLAHMMIMEGMKTAVEWHREG</sequence>
<proteinExistence type="inferred from homology"/>
<dbReference type="PANTHER" id="PTHR13186">
    <property type="entry name" value="MEDIATOR OF RNA POLYMERASE II TRANSCRIPTION SUBUNIT 31"/>
    <property type="match status" value="1"/>
</dbReference>
<comment type="function">
    <text evidence="9 10">Component of the Mediator complex, a coactivator involved in the regulated transcription of nearly all RNA polymerase II-dependent genes. Mediator functions as a bridge to convey information from gene-specific regulatory proteins to the basal RNA polymerase II transcription machinery. Mediator is recruited to promoters by direct interactions with regulatory proteins and serves as a scaffold for the assembly of a functional preinitiation complex with RNA polymerase II and the general transcription factors.</text>
</comment>
<evidence type="ECO:0000256" key="7">
    <source>
        <dbReference type="ARBA" id="ARBA00023163"/>
    </source>
</evidence>